<evidence type="ECO:0000256" key="1">
    <source>
        <dbReference type="SAM" id="Coils"/>
    </source>
</evidence>
<gene>
    <name evidence="2" type="ORF">CON16_05435</name>
</gene>
<reference evidence="2 3" key="1">
    <citation type="submission" date="2017-09" db="EMBL/GenBank/DDBJ databases">
        <title>Large-scale bioinformatics analysis of Bacillus genomes uncovers conserved roles of natural products in bacterial physiology.</title>
        <authorList>
            <consortium name="Agbiome Team Llc"/>
            <person name="Bleich R.M."/>
            <person name="Grubbs K.J."/>
            <person name="Santa Maria K.C."/>
            <person name="Allen S.E."/>
            <person name="Farag S."/>
            <person name="Shank E.A."/>
            <person name="Bowers A."/>
        </authorList>
    </citation>
    <scope>NUCLEOTIDE SEQUENCE [LARGE SCALE GENOMIC DNA]</scope>
    <source>
        <strain evidence="2 3">AFS095574</strain>
    </source>
</reference>
<sequence>MIMMEALKNLLAGNTKVKTTEQAEKEIARLDIQEAELQSQLSQAQGEHSKVSNALEIISASLIIDEKNKQALATKKKAEAKLEELAKQMAGLSPKIAEVSSKKQQAIQELYRSRGEVARKHNQKASRDMVIASRFNRAFGIEENNHQLHTHYNQQIDLGVEYGLGAINQLDPNSEDWKFIVKLGQEDAAESNRQADVIAKDLGEAIKSVFEKHDVAIQEQSLIKLSRI</sequence>
<feature type="coiled-coil region" evidence="1">
    <location>
        <begin position="18"/>
        <end position="88"/>
    </location>
</feature>
<proteinExistence type="predicted"/>
<dbReference type="EMBL" id="NVLX01000007">
    <property type="protein sequence ID" value="PDZ18190.1"/>
    <property type="molecule type" value="Genomic_DNA"/>
</dbReference>
<organism evidence="2 3">
    <name type="scientific">Bacillus anthracis</name>
    <name type="common">anthrax bacterium</name>
    <dbReference type="NCBI Taxonomy" id="1392"/>
    <lineage>
        <taxon>Bacteria</taxon>
        <taxon>Bacillati</taxon>
        <taxon>Bacillota</taxon>
        <taxon>Bacilli</taxon>
        <taxon>Bacillales</taxon>
        <taxon>Bacillaceae</taxon>
        <taxon>Bacillus</taxon>
        <taxon>Bacillus cereus group</taxon>
    </lineage>
</organism>
<evidence type="ECO:0000313" key="3">
    <source>
        <dbReference type="Proteomes" id="UP000220192"/>
    </source>
</evidence>
<comment type="caution">
    <text evidence="2">The sequence shown here is derived from an EMBL/GenBank/DDBJ whole genome shotgun (WGS) entry which is preliminary data.</text>
</comment>
<accession>A0A2A7DE10</accession>
<protein>
    <submittedName>
        <fullName evidence="2">Uncharacterized protein</fullName>
    </submittedName>
</protein>
<dbReference type="AlphaFoldDB" id="A0A2A7DE10"/>
<dbReference type="Proteomes" id="UP000220192">
    <property type="component" value="Unassembled WGS sequence"/>
</dbReference>
<keyword evidence="1" id="KW-0175">Coiled coil</keyword>
<evidence type="ECO:0000313" key="2">
    <source>
        <dbReference type="EMBL" id="PDZ18190.1"/>
    </source>
</evidence>
<name>A0A2A7DE10_BACAN</name>